<proteinExistence type="predicted"/>
<gene>
    <name evidence="1" type="ORF">WN55_02469</name>
</gene>
<dbReference type="EMBL" id="KQ434902">
    <property type="protein sequence ID" value="KZC11108.1"/>
    <property type="molecule type" value="Genomic_DNA"/>
</dbReference>
<dbReference type="AlphaFoldDB" id="A0A154PIG4"/>
<evidence type="ECO:0000313" key="2">
    <source>
        <dbReference type="Proteomes" id="UP000076502"/>
    </source>
</evidence>
<accession>A0A154PIG4</accession>
<name>A0A154PIG4_DUFNO</name>
<organism evidence="1 2">
    <name type="scientific">Dufourea novaeangliae</name>
    <name type="common">Sweat bee</name>
    <dbReference type="NCBI Taxonomy" id="178035"/>
    <lineage>
        <taxon>Eukaryota</taxon>
        <taxon>Metazoa</taxon>
        <taxon>Ecdysozoa</taxon>
        <taxon>Arthropoda</taxon>
        <taxon>Hexapoda</taxon>
        <taxon>Insecta</taxon>
        <taxon>Pterygota</taxon>
        <taxon>Neoptera</taxon>
        <taxon>Endopterygota</taxon>
        <taxon>Hymenoptera</taxon>
        <taxon>Apocrita</taxon>
        <taxon>Aculeata</taxon>
        <taxon>Apoidea</taxon>
        <taxon>Anthophila</taxon>
        <taxon>Halictidae</taxon>
        <taxon>Rophitinae</taxon>
        <taxon>Dufourea</taxon>
    </lineage>
</organism>
<keyword evidence="2" id="KW-1185">Reference proteome</keyword>
<reference evidence="1 2" key="1">
    <citation type="submission" date="2015-07" db="EMBL/GenBank/DDBJ databases">
        <title>The genome of Dufourea novaeangliae.</title>
        <authorList>
            <person name="Pan H."/>
            <person name="Kapheim K."/>
        </authorList>
    </citation>
    <scope>NUCLEOTIDE SEQUENCE [LARGE SCALE GENOMIC DNA]</scope>
    <source>
        <strain evidence="1">0120121106</strain>
        <tissue evidence="1">Whole body</tissue>
    </source>
</reference>
<sequence>MYGVIPRWRKTLSSSTTTVFDSSGSVLYVRPCWNPFGAGTKSKHEGYRQRRETPISKRGAYLRTGQYASYDTLRDTASRLDDSFAARWAGDDGGGASNVCTYVPN</sequence>
<evidence type="ECO:0000313" key="1">
    <source>
        <dbReference type="EMBL" id="KZC11108.1"/>
    </source>
</evidence>
<dbReference type="Proteomes" id="UP000076502">
    <property type="component" value="Unassembled WGS sequence"/>
</dbReference>
<protein>
    <submittedName>
        <fullName evidence="1">Uncharacterized protein</fullName>
    </submittedName>
</protein>